<keyword evidence="6 9" id="KW-0406">Ion transport</keyword>
<dbReference type="GO" id="GO:0007035">
    <property type="term" value="P:vacuolar acidification"/>
    <property type="evidence" value="ECO:0007669"/>
    <property type="project" value="TreeGrafter"/>
</dbReference>
<dbReference type="EMBL" id="LT671823">
    <property type="protein sequence ID" value="SHO78077.1"/>
    <property type="molecule type" value="Genomic_DNA"/>
</dbReference>
<dbReference type="VEuPathDB" id="FungiDB:MSYG_2419"/>
<dbReference type="GO" id="GO:0015385">
    <property type="term" value="F:sodium:proton antiporter activity"/>
    <property type="evidence" value="ECO:0007669"/>
    <property type="project" value="InterPro"/>
</dbReference>
<feature type="transmembrane region" description="Helical" evidence="11">
    <location>
        <begin position="216"/>
        <end position="235"/>
    </location>
</feature>
<feature type="transmembrane region" description="Helical" evidence="11">
    <location>
        <begin position="56"/>
        <end position="79"/>
    </location>
</feature>
<evidence type="ECO:0000256" key="7">
    <source>
        <dbReference type="ARBA" id="ARBA00023136"/>
    </source>
</evidence>
<dbReference type="STRING" id="1230383.A0A1M8A6Z9"/>
<keyword evidence="9" id="KW-0050">Antiport</keyword>
<keyword evidence="4 11" id="KW-1133">Transmembrane helix</keyword>
<dbReference type="GO" id="GO:0015386">
    <property type="term" value="F:potassium:proton antiporter activity"/>
    <property type="evidence" value="ECO:0007669"/>
    <property type="project" value="TreeGrafter"/>
</dbReference>
<protein>
    <recommendedName>
        <fullName evidence="9">Sodium/hydrogen exchanger</fullName>
    </recommendedName>
</protein>
<proteinExistence type="inferred from homology"/>
<comment type="similarity">
    <text evidence="9">Belongs to the monovalent cation:proton antiporter 1 (CPA1) transporter (TC 2.A.36) family.</text>
</comment>
<evidence type="ECO:0000256" key="2">
    <source>
        <dbReference type="ARBA" id="ARBA00022448"/>
    </source>
</evidence>
<dbReference type="InterPro" id="IPR018422">
    <property type="entry name" value="Cation/H_exchanger_CPA1"/>
</dbReference>
<dbReference type="InterPro" id="IPR006153">
    <property type="entry name" value="Cation/H_exchanger_TM"/>
</dbReference>
<evidence type="ECO:0000256" key="5">
    <source>
        <dbReference type="ARBA" id="ARBA00023053"/>
    </source>
</evidence>
<dbReference type="PANTHER" id="PTHR10110:SF187">
    <property type="entry name" value="SODIUM_HYDROGEN EXCHANGER"/>
    <property type="match status" value="1"/>
</dbReference>
<sequence>MSMKNMRLLLDRVRRGVRRWHQRWRGASPHRTSPACLHSAFEAAMAEPIDAEQAERFSSLALFLVLFLLIGSFLTSYYLKIKRITAVHETIVGLFAGMFVGLALRIGPLEHVRDMLSFSNTIMLNLLLPPIILASGYDLSQAKFFRNFGTILSFAFLGTFMSAVIIGVIVWLASMLRLEQPKLSLLDGLIYGSTLSATDPVTILAIFNTYKVDPHLYSIIFGESILNDAVSIVMFDTLSQMRGSHLSFMSVLHGFGFFAVVFNVSMVLGVLFGLLCSLLLKHTRLRLYKELECCVVLLVAYASYFFSNAVEMSGIVSLLFCGITLKHYAYHNMSRRTQSMSKGILQTLSNLSENFIFIYLGLSMFTGKNLVYQPLLIIFTLAAVVFSRYCSVFSIAWVLNMLSEWRTAQRQARNPGLPHQTYQLPRNYQLMLFWAGLRGAVGFALSEGIVGENAQALQTTVLVVVVLTVIVFGGTTAQMLEVLQIQTGVQDEEAESSEDDLDSDAHAWLSYGHPAVSDTPAYQDTQHSGYVPSTANDTNEILPSVNSSSNALPQAIVAGPGGLRSVSNDELDIIDPDEPIDRARSARAMLDQANLIFRDGQWFQRIDERYLLPMFSNTVANRKHEQRKEQLQARRAISREWSAGEATNIAVPYNSSDVAGPSDSGRVSPNKNKQH</sequence>
<organism evidence="13 14">
    <name type="scientific">Malassezia sympodialis (strain ATCC 42132)</name>
    <name type="common">Atopic eczema-associated yeast</name>
    <dbReference type="NCBI Taxonomy" id="1230383"/>
    <lineage>
        <taxon>Eukaryota</taxon>
        <taxon>Fungi</taxon>
        <taxon>Dikarya</taxon>
        <taxon>Basidiomycota</taxon>
        <taxon>Ustilaginomycotina</taxon>
        <taxon>Malasseziomycetes</taxon>
        <taxon>Malasseziales</taxon>
        <taxon>Malasseziaceae</taxon>
        <taxon>Malassezia</taxon>
    </lineage>
</organism>
<evidence type="ECO:0000259" key="12">
    <source>
        <dbReference type="Pfam" id="PF00999"/>
    </source>
</evidence>
<keyword evidence="5" id="KW-0915">Sodium</keyword>
<evidence type="ECO:0000256" key="9">
    <source>
        <dbReference type="RuleBase" id="RU003722"/>
    </source>
</evidence>
<evidence type="ECO:0000256" key="3">
    <source>
        <dbReference type="ARBA" id="ARBA00022692"/>
    </source>
</evidence>
<feature type="transmembrane region" description="Helical" evidence="11">
    <location>
        <begin position="255"/>
        <end position="280"/>
    </location>
</feature>
<name>A0A1M8A6Z9_MALS4</name>
<evidence type="ECO:0000256" key="1">
    <source>
        <dbReference type="ARBA" id="ARBA00004141"/>
    </source>
</evidence>
<feature type="transmembrane region" description="Helical" evidence="11">
    <location>
        <begin position="188"/>
        <end position="207"/>
    </location>
</feature>
<evidence type="ECO:0000313" key="13">
    <source>
        <dbReference type="EMBL" id="SHO78077.1"/>
    </source>
</evidence>
<dbReference type="NCBIfam" id="TIGR00840">
    <property type="entry name" value="b_cpa1"/>
    <property type="match status" value="1"/>
</dbReference>
<feature type="transmembrane region" description="Helical" evidence="11">
    <location>
        <begin position="312"/>
        <end position="330"/>
    </location>
</feature>
<dbReference type="InterPro" id="IPR004709">
    <property type="entry name" value="NaH_exchanger"/>
</dbReference>
<dbReference type="PANTHER" id="PTHR10110">
    <property type="entry name" value="SODIUM/HYDROGEN EXCHANGER"/>
    <property type="match status" value="1"/>
</dbReference>
<keyword evidence="14" id="KW-1185">Reference proteome</keyword>
<comment type="subcellular location">
    <subcellularLocation>
        <location evidence="1">Membrane</location>
        <topology evidence="1">Multi-pass membrane protein</topology>
    </subcellularLocation>
</comment>
<keyword evidence="3 9" id="KW-0812">Transmembrane</keyword>
<keyword evidence="8 9" id="KW-0739">Sodium transport</keyword>
<evidence type="ECO:0000256" key="8">
    <source>
        <dbReference type="ARBA" id="ARBA00023201"/>
    </source>
</evidence>
<feature type="transmembrane region" description="Helical" evidence="11">
    <location>
        <begin position="118"/>
        <end position="139"/>
    </location>
</feature>
<feature type="transmembrane region" description="Helical" evidence="11">
    <location>
        <begin position="351"/>
        <end position="371"/>
    </location>
</feature>
<feature type="transmembrane region" description="Helical" evidence="11">
    <location>
        <begin position="377"/>
        <end position="399"/>
    </location>
</feature>
<keyword evidence="2 9" id="KW-0813">Transport</keyword>
<evidence type="ECO:0000256" key="6">
    <source>
        <dbReference type="ARBA" id="ARBA00023065"/>
    </source>
</evidence>
<dbReference type="GO" id="GO:0005770">
    <property type="term" value="C:late endosome"/>
    <property type="evidence" value="ECO:0007669"/>
    <property type="project" value="TreeGrafter"/>
</dbReference>
<evidence type="ECO:0000256" key="11">
    <source>
        <dbReference type="SAM" id="Phobius"/>
    </source>
</evidence>
<feature type="domain" description="Cation/H+ exchanger transmembrane" evidence="12">
    <location>
        <begin position="73"/>
        <end position="481"/>
    </location>
</feature>
<feature type="transmembrane region" description="Helical" evidence="11">
    <location>
        <begin position="86"/>
        <end position="106"/>
    </location>
</feature>
<gene>
    <name evidence="13" type="ORF">MSYG_2419</name>
</gene>
<feature type="region of interest" description="Disordered" evidence="10">
    <location>
        <begin position="651"/>
        <end position="675"/>
    </location>
</feature>
<accession>A0A1M8A6Z9</accession>
<reference evidence="14" key="1">
    <citation type="journal article" date="2017" name="Nucleic Acids Res.">
        <title>Proteogenomics produces comprehensive and highly accurate protein-coding gene annotation in a complete genome assembly of Malassezia sympodialis.</title>
        <authorList>
            <person name="Zhu Y."/>
            <person name="Engstroem P.G."/>
            <person name="Tellgren-Roth C."/>
            <person name="Baudo C.D."/>
            <person name="Kennell J.C."/>
            <person name="Sun S."/>
            <person name="Billmyre R.B."/>
            <person name="Schroeder M.S."/>
            <person name="Andersson A."/>
            <person name="Holm T."/>
            <person name="Sigurgeirsson B."/>
            <person name="Wu G."/>
            <person name="Sankaranarayanan S.R."/>
            <person name="Siddharthan R."/>
            <person name="Sanyal K."/>
            <person name="Lundeberg J."/>
            <person name="Nystedt B."/>
            <person name="Boekhout T."/>
            <person name="Dawson T.L. Jr."/>
            <person name="Heitman J."/>
            <person name="Scheynius A."/>
            <person name="Lehtioe J."/>
        </authorList>
    </citation>
    <scope>NUCLEOTIDE SEQUENCE [LARGE SCALE GENOMIC DNA]</scope>
    <source>
        <strain evidence="14">ATCC 42132</strain>
    </source>
</reference>
<evidence type="ECO:0000256" key="4">
    <source>
        <dbReference type="ARBA" id="ARBA00022989"/>
    </source>
</evidence>
<dbReference type="GO" id="GO:0005769">
    <property type="term" value="C:early endosome"/>
    <property type="evidence" value="ECO:0007669"/>
    <property type="project" value="TreeGrafter"/>
</dbReference>
<dbReference type="Proteomes" id="UP000186303">
    <property type="component" value="Chromosome 3"/>
</dbReference>
<feature type="transmembrane region" description="Helical" evidence="11">
    <location>
        <begin position="151"/>
        <end position="176"/>
    </location>
</feature>
<dbReference type="AlphaFoldDB" id="A0A1M8A6Z9"/>
<feature type="compositionally biased region" description="Polar residues" evidence="10">
    <location>
        <begin position="665"/>
        <end position="675"/>
    </location>
</feature>
<dbReference type="Gene3D" id="6.10.140.1330">
    <property type="match status" value="1"/>
</dbReference>
<dbReference type="PRINTS" id="PR01084">
    <property type="entry name" value="NAHEXCHNGR"/>
</dbReference>
<feature type="transmembrane region" description="Helical" evidence="11">
    <location>
        <begin position="456"/>
        <end position="477"/>
    </location>
</feature>
<dbReference type="Pfam" id="PF00999">
    <property type="entry name" value="Na_H_Exchanger"/>
    <property type="match status" value="1"/>
</dbReference>
<feature type="transmembrane region" description="Helical" evidence="11">
    <location>
        <begin position="287"/>
        <end position="306"/>
    </location>
</feature>
<evidence type="ECO:0000256" key="10">
    <source>
        <dbReference type="SAM" id="MobiDB-lite"/>
    </source>
</evidence>
<keyword evidence="7 11" id="KW-0472">Membrane</keyword>
<dbReference type="OrthoDB" id="196264at2759"/>
<evidence type="ECO:0000313" key="14">
    <source>
        <dbReference type="Proteomes" id="UP000186303"/>
    </source>
</evidence>
<dbReference type="GO" id="GO:0000329">
    <property type="term" value="C:fungal-type vacuole membrane"/>
    <property type="evidence" value="ECO:0007669"/>
    <property type="project" value="TreeGrafter"/>
</dbReference>
<dbReference type="OMA" id="FTYVRRF"/>